<keyword evidence="1" id="KW-0812">Transmembrane</keyword>
<feature type="transmembrane region" description="Helical" evidence="1">
    <location>
        <begin position="185"/>
        <end position="206"/>
    </location>
</feature>
<keyword evidence="4" id="KW-1185">Reference proteome</keyword>
<dbReference type="Pfam" id="PF02517">
    <property type="entry name" value="Rce1-like"/>
    <property type="match status" value="1"/>
</dbReference>
<keyword evidence="1" id="KW-1133">Transmembrane helix</keyword>
<dbReference type="RefSeq" id="WP_209466190.1">
    <property type="nucleotide sequence ID" value="NZ_JAGGLG010000009.1"/>
</dbReference>
<keyword evidence="1" id="KW-0472">Membrane</keyword>
<feature type="transmembrane region" description="Helical" evidence="1">
    <location>
        <begin position="37"/>
        <end position="56"/>
    </location>
</feature>
<accession>A0ABS4JR84</accession>
<organism evidence="3 4">
    <name type="scientific">Symbiobacterium terraclitae</name>
    <dbReference type="NCBI Taxonomy" id="557451"/>
    <lineage>
        <taxon>Bacteria</taxon>
        <taxon>Bacillati</taxon>
        <taxon>Bacillota</taxon>
        <taxon>Clostridia</taxon>
        <taxon>Eubacteriales</taxon>
        <taxon>Symbiobacteriaceae</taxon>
        <taxon>Symbiobacterium</taxon>
    </lineage>
</organism>
<sequence>MRPSAYPWSRAVWTSAVALATAAGSLMLGPQPDAGEVPGAVTGAMVISLATLPLLVKGRIPERWLPGGRLWITAAKWSRLILLPLLLMALMAPPGTVRDVAGVHRWLLPSPGAWPSLGLTALGVGLWCLMQWRFRPPRLFRMLGRSRRVSLVLTESAQHILHNGVPEEFYYRLLLQSWLVQHLPWPLLGVLASALLFGLVHLLWAGPRPRLHALLDAVLVQAPLGLMLGCAWLSSTWLPGVAALHAAIDTVVTLDQGAAQALARRARRKAQGPKEVRV</sequence>
<feature type="transmembrane region" description="Helical" evidence="1">
    <location>
        <begin position="77"/>
        <end position="93"/>
    </location>
</feature>
<dbReference type="InterPro" id="IPR003675">
    <property type="entry name" value="Rce1/LyrA-like_dom"/>
</dbReference>
<dbReference type="EMBL" id="JAGGLG010000009">
    <property type="protein sequence ID" value="MBP2018054.1"/>
    <property type="molecule type" value="Genomic_DNA"/>
</dbReference>
<evidence type="ECO:0000313" key="3">
    <source>
        <dbReference type="EMBL" id="MBP2018054.1"/>
    </source>
</evidence>
<feature type="transmembrane region" description="Helical" evidence="1">
    <location>
        <begin position="213"/>
        <end position="234"/>
    </location>
</feature>
<comment type="caution">
    <text evidence="3">The sequence shown here is derived from an EMBL/GenBank/DDBJ whole genome shotgun (WGS) entry which is preliminary data.</text>
</comment>
<gene>
    <name evidence="3" type="ORF">J2Z79_001453</name>
</gene>
<evidence type="ECO:0000313" key="4">
    <source>
        <dbReference type="Proteomes" id="UP001519289"/>
    </source>
</evidence>
<dbReference type="Proteomes" id="UP001519289">
    <property type="component" value="Unassembled WGS sequence"/>
</dbReference>
<name>A0ABS4JR84_9FIRM</name>
<feature type="domain" description="CAAX prenyl protease 2/Lysostaphin resistance protein A-like" evidence="2">
    <location>
        <begin position="160"/>
        <end position="250"/>
    </location>
</feature>
<protein>
    <recommendedName>
        <fullName evidence="2">CAAX prenyl protease 2/Lysostaphin resistance protein A-like domain-containing protein</fullName>
    </recommendedName>
</protein>
<reference evidence="3 4" key="1">
    <citation type="submission" date="2021-03" db="EMBL/GenBank/DDBJ databases">
        <title>Genomic Encyclopedia of Type Strains, Phase IV (KMG-IV): sequencing the most valuable type-strain genomes for metagenomic binning, comparative biology and taxonomic classification.</title>
        <authorList>
            <person name="Goeker M."/>
        </authorList>
    </citation>
    <scope>NUCLEOTIDE SEQUENCE [LARGE SCALE GENOMIC DNA]</scope>
    <source>
        <strain evidence="3 4">DSM 27138</strain>
    </source>
</reference>
<evidence type="ECO:0000259" key="2">
    <source>
        <dbReference type="Pfam" id="PF02517"/>
    </source>
</evidence>
<proteinExistence type="predicted"/>
<feature type="transmembrane region" description="Helical" evidence="1">
    <location>
        <begin position="113"/>
        <end position="129"/>
    </location>
</feature>
<evidence type="ECO:0000256" key="1">
    <source>
        <dbReference type="SAM" id="Phobius"/>
    </source>
</evidence>